<feature type="compositionally biased region" description="Basic and acidic residues" evidence="7">
    <location>
        <begin position="198"/>
        <end position="217"/>
    </location>
</feature>
<feature type="non-terminal residue" evidence="9">
    <location>
        <position position="1"/>
    </location>
</feature>
<dbReference type="OrthoDB" id="4364at2759"/>
<protein>
    <recommendedName>
        <fullName evidence="11">Iron permease FTR1 family protein</fullName>
    </recommendedName>
</protein>
<evidence type="ECO:0000256" key="2">
    <source>
        <dbReference type="ARBA" id="ARBA00008333"/>
    </source>
</evidence>
<keyword evidence="4 8" id="KW-0812">Transmembrane</keyword>
<comment type="caution">
    <text evidence="9">The sequence shown here is derived from an EMBL/GenBank/DDBJ whole genome shotgun (WGS) entry which is preliminary data.</text>
</comment>
<dbReference type="GO" id="GO:0033573">
    <property type="term" value="C:high-affinity iron permease complex"/>
    <property type="evidence" value="ECO:0007669"/>
    <property type="project" value="InterPro"/>
</dbReference>
<dbReference type="Proteomes" id="UP000780801">
    <property type="component" value="Unassembled WGS sequence"/>
</dbReference>
<evidence type="ECO:0000256" key="6">
    <source>
        <dbReference type="ARBA" id="ARBA00023136"/>
    </source>
</evidence>
<dbReference type="PANTHER" id="PTHR31632:SF2">
    <property type="entry name" value="PLASMA MEMBRANE IRON PERMEASE"/>
    <property type="match status" value="1"/>
</dbReference>
<keyword evidence="3" id="KW-0410">Iron transport</keyword>
<evidence type="ECO:0000256" key="5">
    <source>
        <dbReference type="ARBA" id="ARBA00022989"/>
    </source>
</evidence>
<reference evidence="9" key="1">
    <citation type="journal article" date="2020" name="Fungal Divers.">
        <title>Resolving the Mortierellaceae phylogeny through synthesis of multi-gene phylogenetics and phylogenomics.</title>
        <authorList>
            <person name="Vandepol N."/>
            <person name="Liber J."/>
            <person name="Desiro A."/>
            <person name="Na H."/>
            <person name="Kennedy M."/>
            <person name="Barry K."/>
            <person name="Grigoriev I.V."/>
            <person name="Miller A.N."/>
            <person name="O'Donnell K."/>
            <person name="Stajich J.E."/>
            <person name="Bonito G."/>
        </authorList>
    </citation>
    <scope>NUCLEOTIDE SEQUENCE</scope>
    <source>
        <strain evidence="9">KOD1015</strain>
    </source>
</reference>
<dbReference type="GO" id="GO:0015093">
    <property type="term" value="F:ferrous iron transmembrane transporter activity"/>
    <property type="evidence" value="ECO:0007669"/>
    <property type="project" value="TreeGrafter"/>
</dbReference>
<keyword evidence="3" id="KW-0406">Ion transport</keyword>
<feature type="transmembrane region" description="Helical" evidence="8">
    <location>
        <begin position="18"/>
        <end position="37"/>
    </location>
</feature>
<evidence type="ECO:0000313" key="10">
    <source>
        <dbReference type="Proteomes" id="UP000780801"/>
    </source>
</evidence>
<comment type="similarity">
    <text evidence="2">Belongs to the oxidase-dependent Fe transporter (OFeT) (TC 9.A.10.1) family.</text>
</comment>
<feature type="region of interest" description="Disordered" evidence="7">
    <location>
        <begin position="164"/>
        <end position="217"/>
    </location>
</feature>
<proteinExistence type="inferred from homology"/>
<dbReference type="Pfam" id="PF03239">
    <property type="entry name" value="FTR1"/>
    <property type="match status" value="1"/>
</dbReference>
<keyword evidence="3" id="KW-0408">Iron</keyword>
<comment type="subcellular location">
    <subcellularLocation>
        <location evidence="1">Membrane</location>
        <topology evidence="1">Multi-pass membrane protein</topology>
    </subcellularLocation>
</comment>
<dbReference type="InterPro" id="IPR004923">
    <property type="entry name" value="FTR1/Fip1/EfeU"/>
</dbReference>
<evidence type="ECO:0000256" key="8">
    <source>
        <dbReference type="SAM" id="Phobius"/>
    </source>
</evidence>
<dbReference type="AlphaFoldDB" id="A0A9P6F0C8"/>
<keyword evidence="3" id="KW-0813">Transport</keyword>
<evidence type="ECO:0000256" key="7">
    <source>
        <dbReference type="SAM" id="MobiDB-lite"/>
    </source>
</evidence>
<organism evidence="9 10">
    <name type="scientific">Lunasporangiospora selenospora</name>
    <dbReference type="NCBI Taxonomy" id="979761"/>
    <lineage>
        <taxon>Eukaryota</taxon>
        <taxon>Fungi</taxon>
        <taxon>Fungi incertae sedis</taxon>
        <taxon>Mucoromycota</taxon>
        <taxon>Mortierellomycotina</taxon>
        <taxon>Mortierellomycetes</taxon>
        <taxon>Mortierellales</taxon>
        <taxon>Mortierellaceae</taxon>
        <taxon>Lunasporangiospora</taxon>
    </lineage>
</organism>
<sequence>LEAVVFIGGVTFQEKVEAIPAAVLVGVAAGLSIGYLLYRGGNSMKLHPFFVGSTCLLLLVAAGLVSKGIQAFEDYHWGQVTGAQSDDEGSFDPRINVWALKCCDPKQPDAGGWQLFNAILGWSNIASYFTIGGYILYWVTVISSLVYLKWNRQAKAFALLSKGSDDSADARPLLRRSGSSDNYADGTGANRSYQPAERVTRNSQGEEIHAGSEDTRG</sequence>
<dbReference type="EMBL" id="JAABOA010007651">
    <property type="protein sequence ID" value="KAF9539124.1"/>
    <property type="molecule type" value="Genomic_DNA"/>
</dbReference>
<feature type="non-terminal residue" evidence="9">
    <location>
        <position position="217"/>
    </location>
</feature>
<evidence type="ECO:0000256" key="4">
    <source>
        <dbReference type="ARBA" id="ARBA00022692"/>
    </source>
</evidence>
<gene>
    <name evidence="9" type="ORF">BGW38_009960</name>
</gene>
<evidence type="ECO:0000256" key="3">
    <source>
        <dbReference type="ARBA" id="ARBA00022496"/>
    </source>
</evidence>
<accession>A0A9P6F0C8</accession>
<keyword evidence="10" id="KW-1185">Reference proteome</keyword>
<evidence type="ECO:0000313" key="9">
    <source>
        <dbReference type="EMBL" id="KAF9539124.1"/>
    </source>
</evidence>
<keyword evidence="5 8" id="KW-1133">Transmembrane helix</keyword>
<keyword evidence="6 8" id="KW-0472">Membrane</keyword>
<feature type="transmembrane region" description="Helical" evidence="8">
    <location>
        <begin position="49"/>
        <end position="69"/>
    </location>
</feature>
<evidence type="ECO:0008006" key="11">
    <source>
        <dbReference type="Google" id="ProtNLM"/>
    </source>
</evidence>
<evidence type="ECO:0000256" key="1">
    <source>
        <dbReference type="ARBA" id="ARBA00004141"/>
    </source>
</evidence>
<name>A0A9P6F0C8_9FUNG</name>
<dbReference type="PANTHER" id="PTHR31632">
    <property type="entry name" value="IRON TRANSPORTER FTH1"/>
    <property type="match status" value="1"/>
</dbReference>
<feature type="transmembrane region" description="Helical" evidence="8">
    <location>
        <begin position="125"/>
        <end position="148"/>
    </location>
</feature>